<proteinExistence type="predicted"/>
<keyword evidence="2" id="KW-1185">Reference proteome</keyword>
<organism evidence="1 2">
    <name type="scientific">Maribacter cobaltidurans</name>
    <dbReference type="NCBI Taxonomy" id="1178778"/>
    <lineage>
        <taxon>Bacteria</taxon>
        <taxon>Pseudomonadati</taxon>
        <taxon>Bacteroidota</taxon>
        <taxon>Flavobacteriia</taxon>
        <taxon>Flavobacteriales</taxon>
        <taxon>Flavobacteriaceae</taxon>
        <taxon>Maribacter</taxon>
    </lineage>
</organism>
<evidence type="ECO:0000313" key="1">
    <source>
        <dbReference type="EMBL" id="MEE1977889.1"/>
    </source>
</evidence>
<comment type="caution">
    <text evidence="1">The sequence shown here is derived from an EMBL/GenBank/DDBJ whole genome shotgun (WGS) entry which is preliminary data.</text>
</comment>
<dbReference type="InterPro" id="IPR018534">
    <property type="entry name" value="Tet_reg_excision_RteC"/>
</dbReference>
<gene>
    <name evidence="1" type="ORF">V1I91_17555</name>
</gene>
<dbReference type="EMBL" id="JAZDDG010000009">
    <property type="protein sequence ID" value="MEE1977889.1"/>
    <property type="molecule type" value="Genomic_DNA"/>
</dbReference>
<dbReference type="RefSeq" id="WP_272652573.1">
    <property type="nucleotide sequence ID" value="NZ_JAZDDG010000009.1"/>
</dbReference>
<protein>
    <submittedName>
        <fullName evidence="1">RteC domain-containing protein</fullName>
    </submittedName>
</protein>
<accession>A0ABU7IY23</accession>
<reference evidence="1 2" key="1">
    <citation type="submission" date="2024-01" db="EMBL/GenBank/DDBJ databases">
        <title>Maribacter spp. originated from different algae showed divergent polysaccharides utilization ability.</title>
        <authorList>
            <person name="Wang H."/>
            <person name="Wu Y."/>
        </authorList>
    </citation>
    <scope>NUCLEOTIDE SEQUENCE [LARGE SCALE GENOMIC DNA]</scope>
    <source>
        <strain evidence="1 2">PR1</strain>
    </source>
</reference>
<evidence type="ECO:0000313" key="2">
    <source>
        <dbReference type="Proteomes" id="UP001356308"/>
    </source>
</evidence>
<sequence length="279" mass="33332">MQYQKLLTEFEAQLDLLERGKEDILLKAEMGIVLVEKWIKKLQRRIVKKTFATQDDEIYFFKHIKPQIFSKLIYFVKLFNIESKRPRSNHSTQIKYLKNHIEKLQTFFNDNLEFYNYYRRGAMSLDEHYFVRGNRDLRLPLESVHFLTDEQFSTCQDATVSTIMAYDMLIVYLKREVDELDNTIEPSENMPMQKPSKLFWTGSKTDLIELLYALHASSSINSGTADIKELASHFEHFYNIDLGNYYHTFIEIRSRKTSRTKFLDRLIEMLNLRMESLEE</sequence>
<dbReference type="Pfam" id="PF09357">
    <property type="entry name" value="RteC"/>
    <property type="match status" value="1"/>
</dbReference>
<dbReference type="Proteomes" id="UP001356308">
    <property type="component" value="Unassembled WGS sequence"/>
</dbReference>
<name>A0ABU7IY23_9FLAO</name>